<comment type="similarity">
    <text evidence="2">Belongs to the DoxX family.</text>
</comment>
<organism evidence="8 9">
    <name type="scientific">Pseudoalteromonas peptidolytica F12-50-A1</name>
    <dbReference type="NCBI Taxonomy" id="1315280"/>
    <lineage>
        <taxon>Bacteria</taxon>
        <taxon>Pseudomonadati</taxon>
        <taxon>Pseudomonadota</taxon>
        <taxon>Gammaproteobacteria</taxon>
        <taxon>Alteromonadales</taxon>
        <taxon>Pseudoalteromonadaceae</taxon>
        <taxon>Pseudoalteromonas</taxon>
    </lineage>
</organism>
<proteinExistence type="inferred from homology"/>
<reference evidence="8 9" key="1">
    <citation type="submission" date="2015-06" db="EMBL/GenBank/DDBJ databases">
        <title>Genome sequence of Pseudoalteromonas peptidolytica.</title>
        <authorList>
            <person name="Xie B.-B."/>
            <person name="Rong J.-C."/>
            <person name="Qin Q.-L."/>
            <person name="Zhang Y.-Z."/>
        </authorList>
    </citation>
    <scope>NUCLEOTIDE SEQUENCE [LARGE SCALE GENOMIC DNA]</scope>
    <source>
        <strain evidence="8 9">F12-50-A1</strain>
    </source>
</reference>
<evidence type="ECO:0000313" key="9">
    <source>
        <dbReference type="Proteomes" id="UP000660708"/>
    </source>
</evidence>
<name>A0A8I0T6A7_9GAMM</name>
<dbReference type="PANTHER" id="PTHR33452">
    <property type="entry name" value="OXIDOREDUCTASE CATD-RELATED"/>
    <property type="match status" value="1"/>
</dbReference>
<dbReference type="GO" id="GO:0005886">
    <property type="term" value="C:plasma membrane"/>
    <property type="evidence" value="ECO:0007669"/>
    <property type="project" value="UniProtKB-SubCell"/>
</dbReference>
<evidence type="ECO:0000256" key="6">
    <source>
        <dbReference type="ARBA" id="ARBA00023136"/>
    </source>
</evidence>
<comment type="caution">
    <text evidence="8">The sequence shown here is derived from an EMBL/GenBank/DDBJ whole genome shotgun (WGS) entry which is preliminary data.</text>
</comment>
<accession>A0A8I0T6A7</accession>
<dbReference type="InterPro" id="IPR051907">
    <property type="entry name" value="DoxX-like_oxidoreductase"/>
</dbReference>
<dbReference type="Pfam" id="PF07681">
    <property type="entry name" value="DoxX"/>
    <property type="match status" value="1"/>
</dbReference>
<keyword evidence="3" id="KW-1003">Cell membrane</keyword>
<feature type="transmembrane region" description="Helical" evidence="7">
    <location>
        <begin position="12"/>
        <end position="35"/>
    </location>
</feature>
<evidence type="ECO:0000256" key="1">
    <source>
        <dbReference type="ARBA" id="ARBA00004651"/>
    </source>
</evidence>
<evidence type="ECO:0000256" key="3">
    <source>
        <dbReference type="ARBA" id="ARBA00022475"/>
    </source>
</evidence>
<dbReference type="AlphaFoldDB" id="A0A8I0T6A7"/>
<dbReference type="PANTHER" id="PTHR33452:SF1">
    <property type="entry name" value="INNER MEMBRANE PROTEIN YPHA-RELATED"/>
    <property type="match status" value="1"/>
</dbReference>
<dbReference type="EMBL" id="AQHF01000034">
    <property type="protein sequence ID" value="MBE0348930.1"/>
    <property type="molecule type" value="Genomic_DNA"/>
</dbReference>
<evidence type="ECO:0000256" key="5">
    <source>
        <dbReference type="ARBA" id="ARBA00022989"/>
    </source>
</evidence>
<feature type="transmembrane region" description="Helical" evidence="7">
    <location>
        <begin position="112"/>
        <end position="131"/>
    </location>
</feature>
<protein>
    <submittedName>
        <fullName evidence="8">Putative oxidoreductase</fullName>
    </submittedName>
</protein>
<keyword evidence="6 7" id="KW-0472">Membrane</keyword>
<gene>
    <name evidence="8" type="ORF">PPEP_b0793</name>
</gene>
<comment type="subcellular location">
    <subcellularLocation>
        <location evidence="1">Cell membrane</location>
        <topology evidence="1">Multi-pass membrane protein</topology>
    </subcellularLocation>
</comment>
<sequence>MNIINIINPSSTFSSLASLFGRVGLSAIFILAAVNKIQFYEGNAAYMASSGLPSELLPLVIAFELIGGLFILIGAFTQLTALAFAGFSLVSALLFHFDLADQIQFLMFFKNIAMAGGFLTLAATGAGDFSVDKKLNNSRLIKVKGELQN</sequence>
<evidence type="ECO:0000313" key="8">
    <source>
        <dbReference type="EMBL" id="MBE0348930.1"/>
    </source>
</evidence>
<keyword evidence="4 7" id="KW-0812">Transmembrane</keyword>
<evidence type="ECO:0000256" key="4">
    <source>
        <dbReference type="ARBA" id="ARBA00022692"/>
    </source>
</evidence>
<evidence type="ECO:0000256" key="2">
    <source>
        <dbReference type="ARBA" id="ARBA00006679"/>
    </source>
</evidence>
<dbReference type="RefSeq" id="WP_147390974.1">
    <property type="nucleotide sequence ID" value="NZ_AQHF01000034.1"/>
</dbReference>
<keyword evidence="5 7" id="KW-1133">Transmembrane helix</keyword>
<dbReference type="Proteomes" id="UP000660708">
    <property type="component" value="Unassembled WGS sequence"/>
</dbReference>
<dbReference type="InterPro" id="IPR032808">
    <property type="entry name" value="DoxX"/>
</dbReference>
<keyword evidence="9" id="KW-1185">Reference proteome</keyword>
<evidence type="ECO:0000256" key="7">
    <source>
        <dbReference type="SAM" id="Phobius"/>
    </source>
</evidence>
<feature type="transmembrane region" description="Helical" evidence="7">
    <location>
        <begin position="82"/>
        <end position="100"/>
    </location>
</feature>
<feature type="transmembrane region" description="Helical" evidence="7">
    <location>
        <begin position="56"/>
        <end position="76"/>
    </location>
</feature>